<dbReference type="OrthoDB" id="46396at2759"/>
<proteinExistence type="predicted"/>
<organism evidence="3 4">
    <name type="scientific">Pseudo-nitzschia multistriata</name>
    <dbReference type="NCBI Taxonomy" id="183589"/>
    <lineage>
        <taxon>Eukaryota</taxon>
        <taxon>Sar</taxon>
        <taxon>Stramenopiles</taxon>
        <taxon>Ochrophyta</taxon>
        <taxon>Bacillariophyta</taxon>
        <taxon>Bacillariophyceae</taxon>
        <taxon>Bacillariophycidae</taxon>
        <taxon>Bacillariales</taxon>
        <taxon>Bacillariaceae</taxon>
        <taxon>Pseudo-nitzschia</taxon>
    </lineage>
</organism>
<feature type="compositionally biased region" description="Low complexity" evidence="1">
    <location>
        <begin position="42"/>
        <end position="60"/>
    </location>
</feature>
<dbReference type="EMBL" id="CAACVS010000622">
    <property type="protein sequence ID" value="VEU44165.1"/>
    <property type="molecule type" value="Genomic_DNA"/>
</dbReference>
<feature type="transmembrane region" description="Helical" evidence="2">
    <location>
        <begin position="140"/>
        <end position="161"/>
    </location>
</feature>
<feature type="compositionally biased region" description="Basic and acidic residues" evidence="1">
    <location>
        <begin position="23"/>
        <end position="36"/>
    </location>
</feature>
<gene>
    <name evidence="3" type="ORF">PSNMU_V1.4_AUG-EV-PASAV3_0112440</name>
</gene>
<dbReference type="Proteomes" id="UP000291116">
    <property type="component" value="Unassembled WGS sequence"/>
</dbReference>
<feature type="region of interest" description="Disordered" evidence="1">
    <location>
        <begin position="1"/>
        <end position="60"/>
    </location>
</feature>
<keyword evidence="4" id="KW-1185">Reference proteome</keyword>
<protein>
    <submittedName>
        <fullName evidence="3">Uncharacterized protein</fullName>
    </submittedName>
</protein>
<feature type="non-terminal residue" evidence="3">
    <location>
        <position position="181"/>
    </location>
</feature>
<dbReference type="AlphaFoldDB" id="A0A448ZQ43"/>
<accession>A0A448ZQ43</accession>
<keyword evidence="2" id="KW-1133">Transmembrane helix</keyword>
<feature type="transmembrane region" description="Helical" evidence="2">
    <location>
        <begin position="108"/>
        <end position="131"/>
    </location>
</feature>
<reference evidence="3 4" key="1">
    <citation type="submission" date="2019-01" db="EMBL/GenBank/DDBJ databases">
        <authorList>
            <person name="Ferrante I. M."/>
        </authorList>
    </citation>
    <scope>NUCLEOTIDE SEQUENCE [LARGE SCALE GENOMIC DNA]</scope>
    <source>
        <strain evidence="3 4">B856</strain>
    </source>
</reference>
<name>A0A448ZQ43_9STRA</name>
<keyword evidence="2" id="KW-0812">Transmembrane</keyword>
<keyword evidence="2" id="KW-0472">Membrane</keyword>
<sequence length="181" mass="19221">MEALGCANPNDGDDSNGAVLGPADHRDREPSTDHANENTTQSASSSSSSASPGTSRDASINSFDIDIDNDIDDRPPFPGTMAALVAAPIVFTERIAEACTSSILLEQLLFFLAGLGSSIGYISSLSSLVYFKLLFGPDSFVYLNCAVFFPLLPISLAQAAWDSVFDAIYQSRVTFLVRAVV</sequence>
<evidence type="ECO:0000313" key="4">
    <source>
        <dbReference type="Proteomes" id="UP000291116"/>
    </source>
</evidence>
<evidence type="ECO:0000313" key="3">
    <source>
        <dbReference type="EMBL" id="VEU44165.1"/>
    </source>
</evidence>
<evidence type="ECO:0000256" key="2">
    <source>
        <dbReference type="SAM" id="Phobius"/>
    </source>
</evidence>
<evidence type="ECO:0000256" key="1">
    <source>
        <dbReference type="SAM" id="MobiDB-lite"/>
    </source>
</evidence>